<dbReference type="Proteomes" id="UP000825598">
    <property type="component" value="Chromosome"/>
</dbReference>
<protein>
    <submittedName>
        <fullName evidence="1">DUF2185 domain-containing protein</fullName>
    </submittedName>
</protein>
<reference evidence="1" key="1">
    <citation type="submission" date="2021-07" db="EMBL/GenBank/DDBJ databases">
        <title>Complete Genome Sequences of Mycobacterium farcinogenes Isolated from Clinical Specimens from Patients in Thailand.</title>
        <authorList>
            <person name="Sodsai P."/>
        </authorList>
    </citation>
    <scope>NUCLEOTIDE SEQUENCE</scope>
    <source>
        <strain evidence="1">BKK/CU-MFGFA-001</strain>
    </source>
</reference>
<keyword evidence="2" id="KW-1185">Reference proteome</keyword>
<proteinExistence type="predicted"/>
<evidence type="ECO:0000313" key="2">
    <source>
        <dbReference type="Proteomes" id="UP000825598"/>
    </source>
</evidence>
<dbReference type="EMBL" id="CP081673">
    <property type="protein sequence ID" value="QZH69030.1"/>
    <property type="molecule type" value="Genomic_DNA"/>
</dbReference>
<evidence type="ECO:0000313" key="1">
    <source>
        <dbReference type="EMBL" id="QZH69030.1"/>
    </source>
</evidence>
<name>A0ACD1FPX1_MYCFR</name>
<accession>A0ACD1FPX1</accession>
<organism evidence="1 2">
    <name type="scientific">Mycolicibacterium farcinogenes</name>
    <name type="common">Mycobacterium farcinogenes</name>
    <dbReference type="NCBI Taxonomy" id="1802"/>
    <lineage>
        <taxon>Bacteria</taxon>
        <taxon>Bacillati</taxon>
        <taxon>Actinomycetota</taxon>
        <taxon>Actinomycetes</taxon>
        <taxon>Mycobacteriales</taxon>
        <taxon>Mycobacteriaceae</taxon>
        <taxon>Mycolicibacterium</taxon>
    </lineage>
</organism>
<gene>
    <name evidence="1" type="ORF">K6L26_12000</name>
</gene>
<sequence>MMTKNFWLPPDKIVNGLAPNYACYASDRIMVEGAPVGYMYRDGEGWNFLAGDEDQDYVDDPANLGLYSLNTLANYDRAIIDYLDAPPGAAFIRSGDGFVEDPEGAPTDPDADTSAYLNPNFPTRSGYQQITRNWALTLPEPMNQRIEDGSLVFWRPGLTAWLSAWGDETYTTAAERRAEFRTKISPLAYDHAEWASGTSLCLSYRLAEDHDDARLPALYGSAVTDASHLLLALYVDSGDDLASAYSLLRSVTPI</sequence>